<dbReference type="Pfam" id="PF00014">
    <property type="entry name" value="Kunitz_BPTI"/>
    <property type="match status" value="1"/>
</dbReference>
<dbReference type="PANTHER" id="PTHR10083">
    <property type="entry name" value="KUNITZ-TYPE PROTEASE INHIBITOR-RELATED"/>
    <property type="match status" value="1"/>
</dbReference>
<dbReference type="InterPro" id="IPR050098">
    <property type="entry name" value="TFPI/VKTCI-like"/>
</dbReference>
<dbReference type="Proteomes" id="UP000261520">
    <property type="component" value="Unplaced"/>
</dbReference>
<evidence type="ECO:0000256" key="3">
    <source>
        <dbReference type="ARBA" id="ARBA00023157"/>
    </source>
</evidence>
<dbReference type="InterPro" id="IPR020901">
    <property type="entry name" value="Prtase_inh_Kunz-CS"/>
</dbReference>
<dbReference type="STRING" id="409849.ENSPMGP00000019405"/>
<dbReference type="AlphaFoldDB" id="A0A3B4ARR6"/>
<dbReference type="Ensembl" id="ENSPMGT00000020683.1">
    <property type="protein sequence ID" value="ENSPMGP00000019405.1"/>
    <property type="gene ID" value="ENSPMGG00000015758.1"/>
</dbReference>
<accession>A0A3B4ARR6</accession>
<feature type="domain" description="BPTI/Kunitz inhibitor" evidence="4">
    <location>
        <begin position="6"/>
        <end position="56"/>
    </location>
</feature>
<dbReference type="Gene3D" id="4.10.410.10">
    <property type="entry name" value="Pancreatic trypsin inhibitor Kunitz domain"/>
    <property type="match status" value="1"/>
</dbReference>
<dbReference type="SUPFAM" id="SSF57362">
    <property type="entry name" value="BPTI-like"/>
    <property type="match status" value="1"/>
</dbReference>
<sequence length="56" mass="5978">QPGNVCTLPSLVGACKASFPRWWYDAASGVCKPFIYGGCGGNGNNFESQQECEKTC</sequence>
<dbReference type="PRINTS" id="PR00759">
    <property type="entry name" value="BASICPTASE"/>
</dbReference>
<evidence type="ECO:0000313" key="6">
    <source>
        <dbReference type="Proteomes" id="UP000261520"/>
    </source>
</evidence>
<dbReference type="SMART" id="SM00131">
    <property type="entry name" value="KU"/>
    <property type="match status" value="1"/>
</dbReference>
<evidence type="ECO:0000256" key="2">
    <source>
        <dbReference type="ARBA" id="ARBA00022900"/>
    </source>
</evidence>
<dbReference type="GO" id="GO:0005615">
    <property type="term" value="C:extracellular space"/>
    <property type="evidence" value="ECO:0007669"/>
    <property type="project" value="TreeGrafter"/>
</dbReference>
<dbReference type="GO" id="GO:0004867">
    <property type="term" value="F:serine-type endopeptidase inhibitor activity"/>
    <property type="evidence" value="ECO:0007669"/>
    <property type="project" value="UniProtKB-KW"/>
</dbReference>
<keyword evidence="2" id="KW-0722">Serine protease inhibitor</keyword>
<evidence type="ECO:0000313" key="5">
    <source>
        <dbReference type="Ensembl" id="ENSPMGP00000019405.1"/>
    </source>
</evidence>
<evidence type="ECO:0000259" key="4">
    <source>
        <dbReference type="PROSITE" id="PS50279"/>
    </source>
</evidence>
<proteinExistence type="predicted"/>
<evidence type="ECO:0000256" key="1">
    <source>
        <dbReference type="ARBA" id="ARBA00022690"/>
    </source>
</evidence>
<keyword evidence="1" id="KW-0646">Protease inhibitor</keyword>
<dbReference type="PROSITE" id="PS00280">
    <property type="entry name" value="BPTI_KUNITZ_1"/>
    <property type="match status" value="1"/>
</dbReference>
<reference evidence="5" key="2">
    <citation type="submission" date="2025-09" db="UniProtKB">
        <authorList>
            <consortium name="Ensembl"/>
        </authorList>
    </citation>
    <scope>IDENTIFICATION</scope>
</reference>
<organism evidence="5 6">
    <name type="scientific">Periophthalmus magnuspinnatus</name>
    <dbReference type="NCBI Taxonomy" id="409849"/>
    <lineage>
        <taxon>Eukaryota</taxon>
        <taxon>Metazoa</taxon>
        <taxon>Chordata</taxon>
        <taxon>Craniata</taxon>
        <taxon>Vertebrata</taxon>
        <taxon>Euteleostomi</taxon>
        <taxon>Actinopterygii</taxon>
        <taxon>Neopterygii</taxon>
        <taxon>Teleostei</taxon>
        <taxon>Neoteleostei</taxon>
        <taxon>Acanthomorphata</taxon>
        <taxon>Gobiaria</taxon>
        <taxon>Gobiiformes</taxon>
        <taxon>Gobioidei</taxon>
        <taxon>Gobiidae</taxon>
        <taxon>Oxudercinae</taxon>
        <taxon>Periophthalmus</taxon>
    </lineage>
</organism>
<protein>
    <recommendedName>
        <fullName evidence="4">BPTI/Kunitz inhibitor domain-containing protein</fullName>
    </recommendedName>
</protein>
<dbReference type="InterPro" id="IPR036880">
    <property type="entry name" value="Kunitz_BPTI_sf"/>
</dbReference>
<reference evidence="5" key="1">
    <citation type="submission" date="2025-08" db="UniProtKB">
        <authorList>
            <consortium name="Ensembl"/>
        </authorList>
    </citation>
    <scope>IDENTIFICATION</scope>
</reference>
<keyword evidence="3" id="KW-1015">Disulfide bond</keyword>
<keyword evidence="6" id="KW-1185">Reference proteome</keyword>
<name>A0A3B4ARR6_9GOBI</name>
<dbReference type="FunFam" id="4.10.410.10:FF:000015">
    <property type="entry name" value="WAP four-disulfide core domain 6A"/>
    <property type="match status" value="1"/>
</dbReference>
<dbReference type="PANTHER" id="PTHR10083:SF328">
    <property type="entry name" value="TISSUE FACTOR PATHWAY INHIBITOR"/>
    <property type="match status" value="1"/>
</dbReference>
<dbReference type="PROSITE" id="PS50279">
    <property type="entry name" value="BPTI_KUNITZ_2"/>
    <property type="match status" value="1"/>
</dbReference>
<dbReference type="InterPro" id="IPR002223">
    <property type="entry name" value="Kunitz_BPTI"/>
</dbReference>